<dbReference type="GO" id="GO:0004222">
    <property type="term" value="F:metalloendopeptidase activity"/>
    <property type="evidence" value="ECO:0007669"/>
    <property type="project" value="InterPro"/>
</dbReference>
<keyword evidence="2" id="KW-0645">Protease</keyword>
<evidence type="ECO:0000256" key="1">
    <source>
        <dbReference type="ARBA" id="ARBA00001947"/>
    </source>
</evidence>
<comment type="cofactor">
    <cofactor evidence="1">
        <name>Zn(2+)</name>
        <dbReference type="ChEBI" id="CHEBI:29105"/>
    </cofactor>
</comment>
<feature type="domain" description="Oligopeptidase F N-terminal" evidence="8">
    <location>
        <begin position="135"/>
        <end position="204"/>
    </location>
</feature>
<proteinExistence type="predicted"/>
<evidence type="ECO:0000256" key="6">
    <source>
        <dbReference type="ARBA" id="ARBA00023049"/>
    </source>
</evidence>
<dbReference type="InterPro" id="IPR001567">
    <property type="entry name" value="Pept_M3A_M3B_dom"/>
</dbReference>
<evidence type="ECO:0000256" key="3">
    <source>
        <dbReference type="ARBA" id="ARBA00022723"/>
    </source>
</evidence>
<sequence length="629" mass="71496">MNNKSLLFSFCLIFQVVSIFASQPVKDRESAPAHMKWDLTDIYSGWDDWQKDFELANVSLEKLSAMKGTLGSSPEALLAYYKTNDELSKLGTKLFCYPYLLRSLDARDKEVNERFQTIQAFFAKVGQQLSWVSPEMVEIPQERVMKWMDSDKEFAPYKFGILNRYRLQEHILPAEQQELVSYFSLLGDSPSAIYTEVAVSDNKFPEFVRSNGEKVTLTYPVLSEILAFSTDREERQRAYTDFNSNFKSRENTMAALLSAVCKSDWAYARAYRFPGALESSLNANNIPVSVYENLINAAKENASAYQRYLELRKKVLGYSDYNSWDGSVSLGEYTRKYSFDEATQLIKQALKPLGAEYNNNLNLALEGGWIDVLEGEGKETGAYSMSVYGAHPYILLNYDETLNYVSTLAHELGHSMHSMLSSAYQPFSTHHYSTFVAEVASNFNEEILIDYLLKNTKDHHERIALLDQAIVNLTGSFYRQSQFADFELQAHRLVEQGKPVNASILNGIMEDLNHKYNGDVLSPNELRNSAWAQVMHFYNLQFYVYQYATSYAAAIQVLQMTTTGTEAQRKEATEKYLDLLKSGGNDYPVEQLKKAGIDMTSPGPVLAVVDRLNYLIDQLEAELKAVGKI</sequence>
<evidence type="ECO:0000259" key="8">
    <source>
        <dbReference type="Pfam" id="PF08439"/>
    </source>
</evidence>
<dbReference type="PANTHER" id="PTHR11804:SF84">
    <property type="entry name" value="SACCHAROLYSIN"/>
    <property type="match status" value="1"/>
</dbReference>
<dbReference type="GO" id="GO:0006518">
    <property type="term" value="P:peptide metabolic process"/>
    <property type="evidence" value="ECO:0007669"/>
    <property type="project" value="TreeGrafter"/>
</dbReference>
<name>A0A644V1T4_9ZZZZ</name>
<dbReference type="NCBIfam" id="TIGR00181">
    <property type="entry name" value="pepF"/>
    <property type="match status" value="1"/>
</dbReference>
<comment type="caution">
    <text evidence="9">The sequence shown here is derived from an EMBL/GenBank/DDBJ whole genome shotgun (WGS) entry which is preliminary data.</text>
</comment>
<dbReference type="EMBL" id="VSSQ01000195">
    <property type="protein sequence ID" value="MPL84832.1"/>
    <property type="molecule type" value="Genomic_DNA"/>
</dbReference>
<dbReference type="Gene3D" id="1.20.140.70">
    <property type="entry name" value="Oligopeptidase f, N-terminal domain"/>
    <property type="match status" value="1"/>
</dbReference>
<keyword evidence="5" id="KW-0862">Zinc</keyword>
<keyword evidence="3" id="KW-0479">Metal-binding</keyword>
<dbReference type="EC" id="3.4.24.-" evidence="9"/>
<dbReference type="Gene3D" id="1.10.1370.20">
    <property type="entry name" value="Oligoendopeptidase f, C-terminal domain"/>
    <property type="match status" value="1"/>
</dbReference>
<dbReference type="PANTHER" id="PTHR11804">
    <property type="entry name" value="PROTEASE M3 THIMET OLIGOPEPTIDASE-RELATED"/>
    <property type="match status" value="1"/>
</dbReference>
<keyword evidence="4 9" id="KW-0378">Hydrolase</keyword>
<dbReference type="GO" id="GO:0046872">
    <property type="term" value="F:metal ion binding"/>
    <property type="evidence" value="ECO:0007669"/>
    <property type="project" value="UniProtKB-KW"/>
</dbReference>
<evidence type="ECO:0000256" key="2">
    <source>
        <dbReference type="ARBA" id="ARBA00022670"/>
    </source>
</evidence>
<dbReference type="InterPro" id="IPR013647">
    <property type="entry name" value="OligopepF_N_dom"/>
</dbReference>
<evidence type="ECO:0000256" key="5">
    <source>
        <dbReference type="ARBA" id="ARBA00022833"/>
    </source>
</evidence>
<feature type="domain" description="Peptidase M3A/M3B catalytic" evidence="7">
    <location>
        <begin position="228"/>
        <end position="607"/>
    </location>
</feature>
<organism evidence="9">
    <name type="scientific">bioreactor metagenome</name>
    <dbReference type="NCBI Taxonomy" id="1076179"/>
    <lineage>
        <taxon>unclassified sequences</taxon>
        <taxon>metagenomes</taxon>
        <taxon>ecological metagenomes</taxon>
    </lineage>
</organism>
<dbReference type="Pfam" id="PF08439">
    <property type="entry name" value="Peptidase_M3_N"/>
    <property type="match status" value="1"/>
</dbReference>
<reference evidence="9" key="1">
    <citation type="submission" date="2019-08" db="EMBL/GenBank/DDBJ databases">
        <authorList>
            <person name="Kucharzyk K."/>
            <person name="Murdoch R.W."/>
            <person name="Higgins S."/>
            <person name="Loffler F."/>
        </authorList>
    </citation>
    <scope>NUCLEOTIDE SEQUENCE</scope>
</reference>
<evidence type="ECO:0000256" key="4">
    <source>
        <dbReference type="ARBA" id="ARBA00022801"/>
    </source>
</evidence>
<dbReference type="SUPFAM" id="SSF55486">
    <property type="entry name" value="Metalloproteases ('zincins'), catalytic domain"/>
    <property type="match status" value="1"/>
</dbReference>
<dbReference type="AlphaFoldDB" id="A0A644V1T4"/>
<dbReference type="InterPro" id="IPR004438">
    <property type="entry name" value="Peptidase_M3B"/>
</dbReference>
<evidence type="ECO:0000313" key="9">
    <source>
        <dbReference type="EMBL" id="MPL84832.1"/>
    </source>
</evidence>
<dbReference type="InterPro" id="IPR042088">
    <property type="entry name" value="OligoPept_F_C"/>
</dbReference>
<protein>
    <submittedName>
        <fullName evidence="9">Oligoendopeptidase F, plasmid</fullName>
        <ecNumber evidence="9">3.4.24.-</ecNumber>
    </submittedName>
</protein>
<evidence type="ECO:0000259" key="7">
    <source>
        <dbReference type="Pfam" id="PF01432"/>
    </source>
</evidence>
<gene>
    <name evidence="9" type="primary">pepF1_4</name>
    <name evidence="9" type="ORF">SDC9_30797</name>
</gene>
<keyword evidence="6" id="KW-0482">Metalloprotease</keyword>
<accession>A0A644V1T4</accession>
<dbReference type="Pfam" id="PF01432">
    <property type="entry name" value="Peptidase_M3"/>
    <property type="match status" value="1"/>
</dbReference>
<dbReference type="GO" id="GO:0006508">
    <property type="term" value="P:proteolysis"/>
    <property type="evidence" value="ECO:0007669"/>
    <property type="project" value="UniProtKB-KW"/>
</dbReference>
<dbReference type="CDD" id="cd09608">
    <property type="entry name" value="M3B_PepF"/>
    <property type="match status" value="1"/>
</dbReference>
<dbReference type="InterPro" id="IPR045090">
    <property type="entry name" value="Pept_M3A_M3B"/>
</dbReference>